<feature type="coiled-coil region" evidence="1">
    <location>
        <begin position="20"/>
        <end position="68"/>
    </location>
</feature>
<dbReference type="Gene3D" id="1.20.5.1070">
    <property type="entry name" value="Head and neck region of the ectodomain of NDV fusion glycoprotein"/>
    <property type="match status" value="1"/>
</dbReference>
<comment type="caution">
    <text evidence="2">The sequence shown here is derived from an EMBL/GenBank/DDBJ whole genome shotgun (WGS) entry which is preliminary data.</text>
</comment>
<dbReference type="Gene3D" id="1.20.5.110">
    <property type="match status" value="1"/>
</dbReference>
<evidence type="ECO:0000313" key="2">
    <source>
        <dbReference type="EMBL" id="MTV49918.1"/>
    </source>
</evidence>
<protein>
    <submittedName>
        <fullName evidence="2">Uncharacterized protein</fullName>
    </submittedName>
</protein>
<accession>A0A6I3SLT7</accession>
<reference evidence="2 3" key="1">
    <citation type="submission" date="2019-11" db="EMBL/GenBank/DDBJ databases">
        <title>Whole-genome sequence of a the green, strictly anaerobic photosynthetic bacterium Heliobacillus mobilis DSM 6151.</title>
        <authorList>
            <person name="Kyndt J.A."/>
            <person name="Meyer T.E."/>
        </authorList>
    </citation>
    <scope>NUCLEOTIDE SEQUENCE [LARGE SCALE GENOMIC DNA]</scope>
    <source>
        <strain evidence="2 3">DSM 6151</strain>
    </source>
</reference>
<dbReference type="AlphaFoldDB" id="A0A6I3SLT7"/>
<proteinExistence type="predicted"/>
<name>A0A6I3SLT7_HELMO</name>
<dbReference type="RefSeq" id="WP_155477014.1">
    <property type="nucleotide sequence ID" value="NZ_WNKU01000016.1"/>
</dbReference>
<dbReference type="OrthoDB" id="1798350at2"/>
<gene>
    <name evidence="2" type="ORF">GJ688_13135</name>
</gene>
<sequence length="166" mass="18964">MSEQMLQKILNEIMLVKTDMREVKIRLTSIEQRVTEIEQRVTGIEQRVNGIEERVSGIEQRVTGLEQQVANIDMRVTGLEQRQDEIYHIVRAIEGNLQESRAEGKSSIERVDKLEGDVARTVQSVSRLADMHCEALEINKGLSLITIRHEAQIQDFRRASIANQAV</sequence>
<dbReference type="Proteomes" id="UP000430670">
    <property type="component" value="Unassembled WGS sequence"/>
</dbReference>
<keyword evidence="1" id="KW-0175">Coiled coil</keyword>
<dbReference type="SUPFAM" id="SSF57997">
    <property type="entry name" value="Tropomyosin"/>
    <property type="match status" value="1"/>
</dbReference>
<organism evidence="2 3">
    <name type="scientific">Heliobacterium mobile</name>
    <name type="common">Heliobacillus mobilis</name>
    <dbReference type="NCBI Taxonomy" id="28064"/>
    <lineage>
        <taxon>Bacteria</taxon>
        <taxon>Bacillati</taxon>
        <taxon>Bacillota</taxon>
        <taxon>Clostridia</taxon>
        <taxon>Eubacteriales</taxon>
        <taxon>Heliobacteriaceae</taxon>
        <taxon>Heliobacterium</taxon>
    </lineage>
</organism>
<evidence type="ECO:0000256" key="1">
    <source>
        <dbReference type="SAM" id="Coils"/>
    </source>
</evidence>
<keyword evidence="3" id="KW-1185">Reference proteome</keyword>
<evidence type="ECO:0000313" key="3">
    <source>
        <dbReference type="Proteomes" id="UP000430670"/>
    </source>
</evidence>
<dbReference type="EMBL" id="WNKU01000016">
    <property type="protein sequence ID" value="MTV49918.1"/>
    <property type="molecule type" value="Genomic_DNA"/>
</dbReference>